<reference evidence="1 2" key="1">
    <citation type="journal article" date="2018" name="Nat. Ecol. Evol.">
        <title>Pezizomycetes genomes reveal the molecular basis of ectomycorrhizal truffle lifestyle.</title>
        <authorList>
            <person name="Murat C."/>
            <person name="Payen T."/>
            <person name="Noel B."/>
            <person name="Kuo A."/>
            <person name="Morin E."/>
            <person name="Chen J."/>
            <person name="Kohler A."/>
            <person name="Krizsan K."/>
            <person name="Balestrini R."/>
            <person name="Da Silva C."/>
            <person name="Montanini B."/>
            <person name="Hainaut M."/>
            <person name="Levati E."/>
            <person name="Barry K.W."/>
            <person name="Belfiori B."/>
            <person name="Cichocki N."/>
            <person name="Clum A."/>
            <person name="Dockter R.B."/>
            <person name="Fauchery L."/>
            <person name="Guy J."/>
            <person name="Iotti M."/>
            <person name="Le Tacon F."/>
            <person name="Lindquist E.A."/>
            <person name="Lipzen A."/>
            <person name="Malagnac F."/>
            <person name="Mello A."/>
            <person name="Molinier V."/>
            <person name="Miyauchi S."/>
            <person name="Poulain J."/>
            <person name="Riccioni C."/>
            <person name="Rubini A."/>
            <person name="Sitrit Y."/>
            <person name="Splivallo R."/>
            <person name="Traeger S."/>
            <person name="Wang M."/>
            <person name="Zifcakova L."/>
            <person name="Wipf D."/>
            <person name="Zambonelli A."/>
            <person name="Paolocci F."/>
            <person name="Nowrousian M."/>
            <person name="Ottonello S."/>
            <person name="Baldrian P."/>
            <person name="Spatafora J.W."/>
            <person name="Henrissat B."/>
            <person name="Nagy L.G."/>
            <person name="Aury J.M."/>
            <person name="Wincker P."/>
            <person name="Grigoriev I.V."/>
            <person name="Bonfante P."/>
            <person name="Martin F.M."/>
        </authorList>
    </citation>
    <scope>NUCLEOTIDE SEQUENCE [LARGE SCALE GENOMIC DNA]</scope>
    <source>
        <strain evidence="1 2">120613-1</strain>
    </source>
</reference>
<accession>A0A3N4K6P0</accession>
<proteinExistence type="predicted"/>
<protein>
    <submittedName>
        <fullName evidence="1">Uncharacterized protein</fullName>
    </submittedName>
</protein>
<dbReference type="AlphaFoldDB" id="A0A3N4K6P0"/>
<organism evidence="1 2">
    <name type="scientific">Choiromyces venosus 120613-1</name>
    <dbReference type="NCBI Taxonomy" id="1336337"/>
    <lineage>
        <taxon>Eukaryota</taxon>
        <taxon>Fungi</taxon>
        <taxon>Dikarya</taxon>
        <taxon>Ascomycota</taxon>
        <taxon>Pezizomycotina</taxon>
        <taxon>Pezizomycetes</taxon>
        <taxon>Pezizales</taxon>
        <taxon>Tuberaceae</taxon>
        <taxon>Choiromyces</taxon>
    </lineage>
</organism>
<evidence type="ECO:0000313" key="2">
    <source>
        <dbReference type="Proteomes" id="UP000276215"/>
    </source>
</evidence>
<sequence length="115" mass="12134">MSEARSTVLFDFALAQVVVASSADLVTSLECKGRGGCYLPDAGFRSTLGLLLTALIPVLSSTTQSIYMKPLKQFLKRCMDILLLIFFPEIGLYKGAEGRGPSIASLESSALGGAA</sequence>
<name>A0A3N4K6P0_9PEZI</name>
<keyword evidence="2" id="KW-1185">Reference proteome</keyword>
<dbReference type="EMBL" id="ML120351">
    <property type="protein sequence ID" value="RPB06073.1"/>
    <property type="molecule type" value="Genomic_DNA"/>
</dbReference>
<dbReference type="Proteomes" id="UP000276215">
    <property type="component" value="Unassembled WGS sequence"/>
</dbReference>
<gene>
    <name evidence="1" type="ORF">L873DRAFT_19484</name>
</gene>
<evidence type="ECO:0000313" key="1">
    <source>
        <dbReference type="EMBL" id="RPB06073.1"/>
    </source>
</evidence>